<dbReference type="SUPFAM" id="SSF55846">
    <property type="entry name" value="N-acetylmuramoyl-L-alanine amidase-like"/>
    <property type="match status" value="1"/>
</dbReference>
<proteinExistence type="inferred from homology"/>
<comment type="similarity">
    <text evidence="1">Belongs to the N-acetylmuramoyl-L-alanine amidase 2 family.</text>
</comment>
<dbReference type="InterPro" id="IPR036505">
    <property type="entry name" value="Amidase/PGRP_sf"/>
</dbReference>
<sequence length="236" mass="26698">MYIINSNLKFRGLSYGNNPKMIILHHAEASSCSIQDINSWHLNNGWSGCGYNYFIKKDGSIYKGRPDNAIGAHCLSYNSVSIGICMEGKFNVERMGGAQYNSLKELIPYLQNKYNINKIYGHRELNQTDCPGRNFPLHRIKKEYLGRNTSAGSASTNKGSKSYPGYLLKYNPNRFDGNVKVIQSKLQSIGYNVGRYGADGYFGDGTLLAVRCFQRDCNLMIDGIIGWNTWNRIMRE</sequence>
<accession>A0ABX4K3B7</accession>
<dbReference type="Gene3D" id="1.10.101.10">
    <property type="entry name" value="PGBD-like superfamily/PGBD"/>
    <property type="match status" value="1"/>
</dbReference>
<dbReference type="InterPro" id="IPR002477">
    <property type="entry name" value="Peptidoglycan-bd-like"/>
</dbReference>
<dbReference type="InterPro" id="IPR006619">
    <property type="entry name" value="PGRP_domain_met/bac"/>
</dbReference>
<dbReference type="SUPFAM" id="SSF47090">
    <property type="entry name" value="PGBD-like"/>
    <property type="match status" value="1"/>
</dbReference>
<dbReference type="InterPro" id="IPR036366">
    <property type="entry name" value="PGBDSf"/>
</dbReference>
<dbReference type="PANTHER" id="PTHR11022:SF41">
    <property type="entry name" value="PEPTIDOGLYCAN-RECOGNITION PROTEIN LC-RELATED"/>
    <property type="match status" value="1"/>
</dbReference>
<dbReference type="RefSeq" id="WP_003491360.1">
    <property type="nucleotide sequence ID" value="NZ_CBCRVC010000004.1"/>
</dbReference>
<feature type="domain" description="N-acetylmuramoyl-L-alanine amidase" evidence="2">
    <location>
        <begin position="5"/>
        <end position="132"/>
    </location>
</feature>
<name>A0ABX4K3B7_CLOSG</name>
<organism evidence="4 5">
    <name type="scientific">Clostridium sporogenes</name>
    <dbReference type="NCBI Taxonomy" id="1509"/>
    <lineage>
        <taxon>Bacteria</taxon>
        <taxon>Bacillati</taxon>
        <taxon>Bacillota</taxon>
        <taxon>Clostridia</taxon>
        <taxon>Eubacteriales</taxon>
        <taxon>Clostridiaceae</taxon>
        <taxon>Clostridium</taxon>
    </lineage>
</organism>
<protein>
    <submittedName>
        <fullName evidence="4">N-acetylmuramoyl-L-alanine amidase</fullName>
    </submittedName>
</protein>
<feature type="domain" description="Peptidoglycan recognition protein family" evidence="3">
    <location>
        <begin position="6"/>
        <end position="126"/>
    </location>
</feature>
<dbReference type="InterPro" id="IPR002502">
    <property type="entry name" value="Amidase_domain"/>
</dbReference>
<dbReference type="EMBL" id="PDLH01000007">
    <property type="protein sequence ID" value="PHG99743.1"/>
    <property type="molecule type" value="Genomic_DNA"/>
</dbReference>
<dbReference type="InterPro" id="IPR036365">
    <property type="entry name" value="PGBD-like_sf"/>
</dbReference>
<evidence type="ECO:0000259" key="2">
    <source>
        <dbReference type="SMART" id="SM00644"/>
    </source>
</evidence>
<dbReference type="Gene3D" id="3.40.80.10">
    <property type="entry name" value="Peptidoglycan recognition protein-like"/>
    <property type="match status" value="1"/>
</dbReference>
<dbReference type="CDD" id="cd06583">
    <property type="entry name" value="PGRP"/>
    <property type="match status" value="1"/>
</dbReference>
<gene>
    <name evidence="4" type="ORF">CRX47_07675</name>
</gene>
<dbReference type="SMART" id="SM00644">
    <property type="entry name" value="Ami_2"/>
    <property type="match status" value="1"/>
</dbReference>
<comment type="caution">
    <text evidence="4">The sequence shown here is derived from an EMBL/GenBank/DDBJ whole genome shotgun (WGS) entry which is preliminary data.</text>
</comment>
<reference evidence="4 5" key="1">
    <citation type="submission" date="2017-09" db="EMBL/GenBank/DDBJ databases">
        <title>FDA dAtabase for Regulatory Grade micrObial Sequences (FDA-ARGOS): Supporting development and validation of Infectious Disease Dx tests.</title>
        <authorList>
            <person name="Kerrigan L."/>
            <person name="Long C."/>
            <person name="Tallon L.J."/>
            <person name="Sadzewicz L."/>
            <person name="Ott S."/>
            <person name="Zhao X."/>
            <person name="Nagaraj S."/>
            <person name="Vavikolanu K."/>
            <person name="Aluvathingal J."/>
            <person name="Nadendla S."/>
            <person name="Sichtig H."/>
        </authorList>
    </citation>
    <scope>NUCLEOTIDE SEQUENCE [LARGE SCALE GENOMIC DNA]</scope>
    <source>
        <strain evidence="4 5">FDAARGOS_423</strain>
    </source>
</reference>
<keyword evidence="5" id="KW-1185">Reference proteome</keyword>
<evidence type="ECO:0000259" key="3">
    <source>
        <dbReference type="SMART" id="SM00701"/>
    </source>
</evidence>
<dbReference type="InterPro" id="IPR015510">
    <property type="entry name" value="PGRP"/>
</dbReference>
<evidence type="ECO:0000313" key="5">
    <source>
        <dbReference type="Proteomes" id="UP000223854"/>
    </source>
</evidence>
<dbReference type="SMART" id="SM00701">
    <property type="entry name" value="PGRP"/>
    <property type="match status" value="1"/>
</dbReference>
<evidence type="ECO:0000256" key="1">
    <source>
        <dbReference type="ARBA" id="ARBA00007553"/>
    </source>
</evidence>
<dbReference type="PANTHER" id="PTHR11022">
    <property type="entry name" value="PEPTIDOGLYCAN RECOGNITION PROTEIN"/>
    <property type="match status" value="1"/>
</dbReference>
<dbReference type="Proteomes" id="UP000223854">
    <property type="component" value="Unassembled WGS sequence"/>
</dbReference>
<evidence type="ECO:0000313" key="4">
    <source>
        <dbReference type="EMBL" id="PHG99743.1"/>
    </source>
</evidence>
<dbReference type="Pfam" id="PF01510">
    <property type="entry name" value="Amidase_2"/>
    <property type="match status" value="1"/>
</dbReference>
<dbReference type="Pfam" id="PF01471">
    <property type="entry name" value="PG_binding_1"/>
    <property type="match status" value="1"/>
</dbReference>